<accession>A0ABW2RPU5</accession>
<dbReference type="PANTHER" id="PTHR42711:SF18">
    <property type="entry name" value="ABC TRANSPORTER, ATP-BINDING PROTEIN"/>
    <property type="match status" value="1"/>
</dbReference>
<sequence length="284" mass="32301">MIEVQNLYYQYPGNQENTIKGIDFYIQKGEIFGFLGPSGAGKSTLQKILIGLLKDYKGSVQVMGQELDQVDSAYQEKIGVAFEFPNFYSRFTAMENLSLFRSLYSVEMEDPFKLLEMVGLEKDGNRRVADFSKGMKMRLNLCRALLNKPELLFLDEPTSGLDPTNAKMVKDLILEKKAEGRTILITTHNMNVAEEICDRVAFIVDGKIALIDSPRELKIRKGEKSVRVEYKENSTIQSADFELEGIGTNHSFLRVLQEKEIETMHTLETTLEQIFIEVTGRELS</sequence>
<dbReference type="SUPFAM" id="SSF52540">
    <property type="entry name" value="P-loop containing nucleoside triphosphate hydrolases"/>
    <property type="match status" value="1"/>
</dbReference>
<dbReference type="Proteomes" id="UP001596500">
    <property type="component" value="Unassembled WGS sequence"/>
</dbReference>
<evidence type="ECO:0000256" key="3">
    <source>
        <dbReference type="ARBA" id="ARBA00022840"/>
    </source>
</evidence>
<proteinExistence type="predicted"/>
<keyword evidence="3 5" id="KW-0067">ATP-binding</keyword>
<dbReference type="InterPro" id="IPR017871">
    <property type="entry name" value="ABC_transporter-like_CS"/>
</dbReference>
<gene>
    <name evidence="5" type="ORF">ACFQNG_18525</name>
</gene>
<dbReference type="GO" id="GO:0005524">
    <property type="term" value="F:ATP binding"/>
    <property type="evidence" value="ECO:0007669"/>
    <property type="project" value="UniProtKB-KW"/>
</dbReference>
<protein>
    <submittedName>
        <fullName evidence="5">ABC transporter ATP-binding protein</fullName>
    </submittedName>
</protein>
<name>A0ABW2RPU5_9BACL</name>
<evidence type="ECO:0000313" key="5">
    <source>
        <dbReference type="EMBL" id="MFC7443066.1"/>
    </source>
</evidence>
<evidence type="ECO:0000256" key="1">
    <source>
        <dbReference type="ARBA" id="ARBA00022448"/>
    </source>
</evidence>
<dbReference type="RefSeq" id="WP_379867393.1">
    <property type="nucleotide sequence ID" value="NZ_JBHTBW010000072.1"/>
</dbReference>
<dbReference type="Gene3D" id="3.40.50.300">
    <property type="entry name" value="P-loop containing nucleotide triphosphate hydrolases"/>
    <property type="match status" value="1"/>
</dbReference>
<comment type="caution">
    <text evidence="5">The sequence shown here is derived from an EMBL/GenBank/DDBJ whole genome shotgun (WGS) entry which is preliminary data.</text>
</comment>
<keyword evidence="2" id="KW-0547">Nucleotide-binding</keyword>
<feature type="domain" description="ABC transporter" evidence="4">
    <location>
        <begin position="2"/>
        <end position="230"/>
    </location>
</feature>
<keyword evidence="1" id="KW-0813">Transport</keyword>
<dbReference type="InterPro" id="IPR003439">
    <property type="entry name" value="ABC_transporter-like_ATP-bd"/>
</dbReference>
<dbReference type="InterPro" id="IPR003593">
    <property type="entry name" value="AAA+_ATPase"/>
</dbReference>
<dbReference type="SMART" id="SM00382">
    <property type="entry name" value="AAA"/>
    <property type="match status" value="1"/>
</dbReference>
<keyword evidence="6" id="KW-1185">Reference proteome</keyword>
<evidence type="ECO:0000256" key="2">
    <source>
        <dbReference type="ARBA" id="ARBA00022741"/>
    </source>
</evidence>
<dbReference type="PROSITE" id="PS00211">
    <property type="entry name" value="ABC_TRANSPORTER_1"/>
    <property type="match status" value="1"/>
</dbReference>
<evidence type="ECO:0000259" key="4">
    <source>
        <dbReference type="PROSITE" id="PS50893"/>
    </source>
</evidence>
<organism evidence="5 6">
    <name type="scientific">Laceyella putida</name>
    <dbReference type="NCBI Taxonomy" id="110101"/>
    <lineage>
        <taxon>Bacteria</taxon>
        <taxon>Bacillati</taxon>
        <taxon>Bacillota</taxon>
        <taxon>Bacilli</taxon>
        <taxon>Bacillales</taxon>
        <taxon>Thermoactinomycetaceae</taxon>
        <taxon>Laceyella</taxon>
    </lineage>
</organism>
<dbReference type="Pfam" id="PF00005">
    <property type="entry name" value="ABC_tran"/>
    <property type="match status" value="1"/>
</dbReference>
<dbReference type="InterPro" id="IPR027417">
    <property type="entry name" value="P-loop_NTPase"/>
</dbReference>
<reference evidence="6" key="1">
    <citation type="journal article" date="2019" name="Int. J. Syst. Evol. Microbiol.">
        <title>The Global Catalogue of Microorganisms (GCM) 10K type strain sequencing project: providing services to taxonomists for standard genome sequencing and annotation.</title>
        <authorList>
            <consortium name="The Broad Institute Genomics Platform"/>
            <consortium name="The Broad Institute Genome Sequencing Center for Infectious Disease"/>
            <person name="Wu L."/>
            <person name="Ma J."/>
        </authorList>
    </citation>
    <scope>NUCLEOTIDE SEQUENCE [LARGE SCALE GENOMIC DNA]</scope>
    <source>
        <strain evidence="6">CGMCC 1.12942</strain>
    </source>
</reference>
<dbReference type="PROSITE" id="PS50893">
    <property type="entry name" value="ABC_TRANSPORTER_2"/>
    <property type="match status" value="1"/>
</dbReference>
<dbReference type="PANTHER" id="PTHR42711">
    <property type="entry name" value="ABC TRANSPORTER ATP-BINDING PROTEIN"/>
    <property type="match status" value="1"/>
</dbReference>
<evidence type="ECO:0000313" key="6">
    <source>
        <dbReference type="Proteomes" id="UP001596500"/>
    </source>
</evidence>
<dbReference type="CDD" id="cd03230">
    <property type="entry name" value="ABC_DR_subfamily_A"/>
    <property type="match status" value="1"/>
</dbReference>
<dbReference type="EMBL" id="JBHTBW010000072">
    <property type="protein sequence ID" value="MFC7443066.1"/>
    <property type="molecule type" value="Genomic_DNA"/>
</dbReference>
<dbReference type="InterPro" id="IPR050763">
    <property type="entry name" value="ABC_transporter_ATP-binding"/>
</dbReference>